<evidence type="ECO:0008006" key="4">
    <source>
        <dbReference type="Google" id="ProtNLM"/>
    </source>
</evidence>
<dbReference type="SUPFAM" id="SSF49899">
    <property type="entry name" value="Concanavalin A-like lectins/glucanases"/>
    <property type="match status" value="1"/>
</dbReference>
<feature type="compositionally biased region" description="Gly residues" evidence="1">
    <location>
        <begin position="878"/>
        <end position="893"/>
    </location>
</feature>
<reference evidence="2" key="1">
    <citation type="submission" date="2021-01" db="EMBL/GenBank/DDBJ databases">
        <title>Modified the classification status of verrucomicrobia.</title>
        <authorList>
            <person name="Feng X."/>
        </authorList>
    </citation>
    <scope>NUCLEOTIDE SEQUENCE</scope>
    <source>
        <strain evidence="2">KCTC 22201</strain>
    </source>
</reference>
<dbReference type="InterPro" id="IPR013320">
    <property type="entry name" value="ConA-like_dom_sf"/>
</dbReference>
<name>A0A934RC48_9BACT</name>
<accession>A0A934RC48</accession>
<proteinExistence type="predicted"/>
<dbReference type="AlphaFoldDB" id="A0A934RC48"/>
<dbReference type="Pfam" id="PF13385">
    <property type="entry name" value="Laminin_G_3"/>
    <property type="match status" value="1"/>
</dbReference>
<dbReference type="RefSeq" id="WP_200277687.1">
    <property type="nucleotide sequence ID" value="NZ_JAENII010000003.1"/>
</dbReference>
<evidence type="ECO:0000256" key="1">
    <source>
        <dbReference type="SAM" id="MobiDB-lite"/>
    </source>
</evidence>
<evidence type="ECO:0000313" key="2">
    <source>
        <dbReference type="EMBL" id="MBK1826584.1"/>
    </source>
</evidence>
<keyword evidence="3" id="KW-1185">Reference proteome</keyword>
<organism evidence="2 3">
    <name type="scientific">Haloferula rosea</name>
    <dbReference type="NCBI Taxonomy" id="490093"/>
    <lineage>
        <taxon>Bacteria</taxon>
        <taxon>Pseudomonadati</taxon>
        <taxon>Verrucomicrobiota</taxon>
        <taxon>Verrucomicrobiia</taxon>
        <taxon>Verrucomicrobiales</taxon>
        <taxon>Verrucomicrobiaceae</taxon>
        <taxon>Haloferula</taxon>
    </lineage>
</organism>
<feature type="compositionally biased region" description="Polar residues" evidence="1">
    <location>
        <begin position="859"/>
        <end position="871"/>
    </location>
</feature>
<dbReference type="Gene3D" id="2.60.120.200">
    <property type="match status" value="1"/>
</dbReference>
<feature type="region of interest" description="Disordered" evidence="1">
    <location>
        <begin position="859"/>
        <end position="903"/>
    </location>
</feature>
<dbReference type="EMBL" id="JAENII010000003">
    <property type="protein sequence ID" value="MBK1826584.1"/>
    <property type="molecule type" value="Genomic_DNA"/>
</dbReference>
<feature type="compositionally biased region" description="Low complexity" evidence="1">
    <location>
        <begin position="894"/>
        <end position="903"/>
    </location>
</feature>
<evidence type="ECO:0000313" key="3">
    <source>
        <dbReference type="Proteomes" id="UP000658278"/>
    </source>
</evidence>
<comment type="caution">
    <text evidence="2">The sequence shown here is derived from an EMBL/GenBank/DDBJ whole genome shotgun (WGS) entry which is preliminary data.</text>
</comment>
<sequence length="1175" mass="124646">MKTAFAIFMAVFAAQVSFGYEVWFGLPYIPKGSHDELKDQWDIVAEQIEGINTNNVDTQRPSAEKNTAAEWKEIVQCMPNGKNNAVLEFPRTHFAYDGFGGDRRDPLPDTLVVKFRKESRLGCTIKWVMPFDNQPGEDRDLPVEEWSDADLQELRDWLDNNGHADVRIISNVRNNGTRSRSFSQKAIVEGVSIEARAELWFENNGSRQDYLLWALGNPSVKDKFFKFQVPFNTNGSDSGFQGMREFMRWLSTPAMLGSTDFIRRDDVAFMIITYSDNFPLLPETSPDGTQYEATLFSTALSIIEQRDLFEGRGPGGLISLEQALSYDRILVSPTPTSGLVAHWPLDEGSGTSTADVSGFGSDASLLNGASWGSDATRGSHVVFDGTNDRIATAFTYALSNTDKFTWTWWAKKDLSSHANSIMVGNRYGGTGSESLEFIKFMPIKAAFANTGSSASIEDYNYADLPSNEWHHYAMVKNGTSCQWYVDGVAQGSPVTINYNETSPIPFLIGGDDNNTNANDGPVNEHFKGAIDDVVLYRSALSAAEVTDVMGGSYALTIPMATAALGGPVNLVDGSTWADGLPPHAGYNYLVPNTGNLRGESGTSTFPGFSLTVEAGGRFQVRAIEDSGEMTMIDSLILEGGSSYGAGDFADVTAGTGSSITNALGGAITNSGFTRFLTFGSSGGSTLDRSLKVSSRIGGSGRIQAKESGQGLSSITISNGSNTFSGIWEVAGGSTLIFEQGGAVGDADIEVVAGGMLEILGDWDEEAMLSVADAPGTEVKVGTNRWTIAGLNLGSVAVADGVYTPADLSGLGNAIFSGTGTITVGDPAAGMQVVAGWDQWSSGTAPVATVTAQGITATAAASTAEGNWSNSDKSNDGRGSSGDGTWGTFDGGGASASSATSGAGANMTALNGVEEAEITLTLTNNGPTDWNLDGVHFDVLAFRPNAPRSYELVVVSGDMTTGSVFESSAEEINHVAGTLPGTHDTHDQIDLYFTELADRTLEVEESATIRITFGGGAGSALGHHLFLDNLAVSGFTTPLSLSAIEAWREYYFGPAFISGTGIAADSYDANFDGESNLIEFATGQDPGAGTLASTPLTVNGGNLEFRYTRSKAALADGMNFTVEWSDTLLPDSWSADGVTETTDPENPGDSEVENRIATIPAGSAGRRFVHLKVSNP</sequence>
<dbReference type="Proteomes" id="UP000658278">
    <property type="component" value="Unassembled WGS sequence"/>
</dbReference>
<gene>
    <name evidence="2" type="ORF">JIN81_06115</name>
</gene>
<protein>
    <recommendedName>
        <fullName evidence="4">LamG-like jellyroll fold domain-containing protein</fullName>
    </recommendedName>
</protein>